<feature type="domain" description="Protein kinase" evidence="11">
    <location>
        <begin position="906"/>
        <end position="1191"/>
    </location>
</feature>
<organism evidence="12 13">
    <name type="scientific">Tilletiaria anomala (strain ATCC 24038 / CBS 436.72 / UBC 951)</name>
    <dbReference type="NCBI Taxonomy" id="1037660"/>
    <lineage>
        <taxon>Eukaryota</taxon>
        <taxon>Fungi</taxon>
        <taxon>Dikarya</taxon>
        <taxon>Basidiomycota</taxon>
        <taxon>Ustilaginomycotina</taxon>
        <taxon>Exobasidiomycetes</taxon>
        <taxon>Georgefischeriales</taxon>
        <taxon>Tilletiariaceae</taxon>
        <taxon>Tilletiaria</taxon>
    </lineage>
</organism>
<feature type="compositionally biased region" description="Low complexity" evidence="10">
    <location>
        <begin position="646"/>
        <end position="676"/>
    </location>
</feature>
<name>A0A066WGV2_TILAU</name>
<keyword evidence="7" id="KW-0067">ATP-binding</keyword>
<dbReference type="Gene3D" id="3.30.200.20">
    <property type="entry name" value="Phosphorylase Kinase, domain 1"/>
    <property type="match status" value="1"/>
</dbReference>
<feature type="region of interest" description="Disordered" evidence="10">
    <location>
        <begin position="401"/>
        <end position="536"/>
    </location>
</feature>
<dbReference type="EC" id="2.7.11.1" evidence="2"/>
<dbReference type="HOGENOM" id="CLU_261373_0_0_1"/>
<feature type="compositionally biased region" description="Basic and acidic residues" evidence="10">
    <location>
        <begin position="172"/>
        <end position="199"/>
    </location>
</feature>
<feature type="compositionally biased region" description="Low complexity" evidence="10">
    <location>
        <begin position="19"/>
        <end position="30"/>
    </location>
</feature>
<dbReference type="SMART" id="SM00220">
    <property type="entry name" value="S_TKc"/>
    <property type="match status" value="1"/>
</dbReference>
<comment type="catalytic activity">
    <reaction evidence="8">
        <text>L-threonyl-[protein] + ATP = O-phospho-L-threonyl-[protein] + ADP + H(+)</text>
        <dbReference type="Rhea" id="RHEA:46608"/>
        <dbReference type="Rhea" id="RHEA-COMP:11060"/>
        <dbReference type="Rhea" id="RHEA-COMP:11605"/>
        <dbReference type="ChEBI" id="CHEBI:15378"/>
        <dbReference type="ChEBI" id="CHEBI:30013"/>
        <dbReference type="ChEBI" id="CHEBI:30616"/>
        <dbReference type="ChEBI" id="CHEBI:61977"/>
        <dbReference type="ChEBI" id="CHEBI:456216"/>
        <dbReference type="EC" id="2.7.11.1"/>
    </reaction>
</comment>
<keyword evidence="4" id="KW-0808">Transferase</keyword>
<comment type="similarity">
    <text evidence="1">Belongs to the protein kinase superfamily. AGC Ser/Thr protein kinase family.</text>
</comment>
<comment type="catalytic activity">
    <reaction evidence="9">
        <text>L-seryl-[protein] + ATP = O-phospho-L-seryl-[protein] + ADP + H(+)</text>
        <dbReference type="Rhea" id="RHEA:17989"/>
        <dbReference type="Rhea" id="RHEA-COMP:9863"/>
        <dbReference type="Rhea" id="RHEA-COMP:11604"/>
        <dbReference type="ChEBI" id="CHEBI:15378"/>
        <dbReference type="ChEBI" id="CHEBI:29999"/>
        <dbReference type="ChEBI" id="CHEBI:30616"/>
        <dbReference type="ChEBI" id="CHEBI:83421"/>
        <dbReference type="ChEBI" id="CHEBI:456216"/>
        <dbReference type="EC" id="2.7.11.1"/>
    </reaction>
</comment>
<evidence type="ECO:0000313" key="12">
    <source>
        <dbReference type="EMBL" id="KDN53036.1"/>
    </source>
</evidence>
<dbReference type="STRING" id="1037660.A0A066WGV2"/>
<feature type="region of interest" description="Disordered" evidence="10">
    <location>
        <begin position="759"/>
        <end position="863"/>
    </location>
</feature>
<dbReference type="SUPFAM" id="SSF56112">
    <property type="entry name" value="Protein kinase-like (PK-like)"/>
    <property type="match status" value="1"/>
</dbReference>
<feature type="region of interest" description="Disordered" evidence="10">
    <location>
        <begin position="645"/>
        <end position="706"/>
    </location>
</feature>
<feature type="compositionally biased region" description="Low complexity" evidence="10">
    <location>
        <begin position="247"/>
        <end position="259"/>
    </location>
</feature>
<dbReference type="PROSITE" id="PS50011">
    <property type="entry name" value="PROTEIN_KINASE_DOM"/>
    <property type="match status" value="1"/>
</dbReference>
<keyword evidence="5" id="KW-0547">Nucleotide-binding</keyword>
<keyword evidence="3" id="KW-0723">Serine/threonine-protein kinase</keyword>
<gene>
    <name evidence="12" type="ORF">K437DRAFT_266228</name>
</gene>
<feature type="compositionally biased region" description="Gly residues" evidence="10">
    <location>
        <begin position="766"/>
        <end position="777"/>
    </location>
</feature>
<proteinExistence type="inferred from homology"/>
<keyword evidence="6 12" id="KW-0418">Kinase</keyword>
<evidence type="ECO:0000256" key="8">
    <source>
        <dbReference type="ARBA" id="ARBA00047899"/>
    </source>
</evidence>
<feature type="compositionally biased region" description="Polar residues" evidence="10">
    <location>
        <begin position="1287"/>
        <end position="1296"/>
    </location>
</feature>
<dbReference type="OrthoDB" id="432483at2759"/>
<dbReference type="InterPro" id="IPR008271">
    <property type="entry name" value="Ser/Thr_kinase_AS"/>
</dbReference>
<dbReference type="InterPro" id="IPR011009">
    <property type="entry name" value="Kinase-like_dom_sf"/>
</dbReference>
<dbReference type="Proteomes" id="UP000027361">
    <property type="component" value="Unassembled WGS sequence"/>
</dbReference>
<feature type="compositionally biased region" description="Polar residues" evidence="10">
    <location>
        <begin position="443"/>
        <end position="459"/>
    </location>
</feature>
<feature type="region of interest" description="Disordered" evidence="10">
    <location>
        <begin position="120"/>
        <end position="341"/>
    </location>
</feature>
<evidence type="ECO:0000256" key="5">
    <source>
        <dbReference type="ARBA" id="ARBA00022741"/>
    </source>
</evidence>
<evidence type="ECO:0000256" key="2">
    <source>
        <dbReference type="ARBA" id="ARBA00012513"/>
    </source>
</evidence>
<evidence type="ECO:0000256" key="1">
    <source>
        <dbReference type="ARBA" id="ARBA00009903"/>
    </source>
</evidence>
<accession>A0A066WGV2</accession>
<evidence type="ECO:0000256" key="7">
    <source>
        <dbReference type="ARBA" id="ARBA00022840"/>
    </source>
</evidence>
<dbReference type="Pfam" id="PF00069">
    <property type="entry name" value="Pkinase"/>
    <property type="match status" value="1"/>
</dbReference>
<feature type="compositionally biased region" description="Basic residues" evidence="10">
    <location>
        <begin position="685"/>
        <end position="698"/>
    </location>
</feature>
<evidence type="ECO:0000259" key="11">
    <source>
        <dbReference type="PROSITE" id="PS50011"/>
    </source>
</evidence>
<feature type="region of interest" description="Disordered" evidence="10">
    <location>
        <begin position="1228"/>
        <end position="1302"/>
    </location>
</feature>
<feature type="compositionally biased region" description="Low complexity" evidence="10">
    <location>
        <begin position="304"/>
        <end position="324"/>
    </location>
</feature>
<evidence type="ECO:0000256" key="10">
    <source>
        <dbReference type="SAM" id="MobiDB-lite"/>
    </source>
</evidence>
<dbReference type="FunFam" id="3.30.200.20:FF:000078">
    <property type="entry name" value="Serine/threonine-protein kinase nrc-2"/>
    <property type="match status" value="1"/>
</dbReference>
<evidence type="ECO:0000256" key="6">
    <source>
        <dbReference type="ARBA" id="ARBA00022777"/>
    </source>
</evidence>
<evidence type="ECO:0000256" key="3">
    <source>
        <dbReference type="ARBA" id="ARBA00022527"/>
    </source>
</evidence>
<protein>
    <recommendedName>
        <fullName evidence="2">non-specific serine/threonine protein kinase</fullName>
        <ecNumber evidence="2">2.7.11.1</ecNumber>
    </recommendedName>
</protein>
<dbReference type="GO" id="GO:0004674">
    <property type="term" value="F:protein serine/threonine kinase activity"/>
    <property type="evidence" value="ECO:0007669"/>
    <property type="project" value="UniProtKB-KW"/>
</dbReference>
<dbReference type="GeneID" id="25265840"/>
<dbReference type="Gene3D" id="1.10.510.10">
    <property type="entry name" value="Transferase(Phosphotransferase) domain 1"/>
    <property type="match status" value="1"/>
</dbReference>
<dbReference type="GO" id="GO:0005524">
    <property type="term" value="F:ATP binding"/>
    <property type="evidence" value="ECO:0007669"/>
    <property type="project" value="UniProtKB-KW"/>
</dbReference>
<feature type="region of interest" description="Disordered" evidence="10">
    <location>
        <begin position="1"/>
        <end position="30"/>
    </location>
</feature>
<feature type="compositionally biased region" description="Pro residues" evidence="10">
    <location>
        <begin position="412"/>
        <end position="423"/>
    </location>
</feature>
<evidence type="ECO:0000256" key="9">
    <source>
        <dbReference type="ARBA" id="ARBA00048679"/>
    </source>
</evidence>
<evidence type="ECO:0000256" key="4">
    <source>
        <dbReference type="ARBA" id="ARBA00022679"/>
    </source>
</evidence>
<feature type="compositionally biased region" description="Low complexity" evidence="10">
    <location>
        <begin position="806"/>
        <end position="832"/>
    </location>
</feature>
<sequence>MTATPPPAHAASIGTSLKPQQQQQASASPSSCTPIIIQAHVQVQVQAATTTTMLAPATPVRSASLASIGMNTSPSGASGGGGSAEVWALPRPEHDAARERGTAQPAAAIVAQTPTHTFYSADASPAASHGQGTELGSPSPSLSNDRVQVPGQAPPATPAAANSTHLALAVRRGSESSVSKEKEDQATAHQASSDKDKKWKSMLNRFGSMGRKSSTSSPSPATPIGSPPLQPLSLPASSSTCLPRAFSSSPSSSAAVPTGAGSGLLASPISGVSSNKAKLTPSSPGAPHPQRSVTPQLDALDFGTPTSLSSLAHSTTSHSDSPSPLCGTGGGLAASPGQNTTVTTPTLMEEIMGLGLASASPAAGQDKDTMAFPTTITACTTSASANGGITGDGWGDSVTLASAKTNGNVPPATAPPALVPPGTGPRVPSTAPPLQPALTPTSDLQPATAATSSPSQGASVSMDRRQQLTGGTSTSTGSISGASLRSTIAKGGGGAYTHAQPQSTVVSNVPPLLPQNCKGASTSAGKDPGNSSSSGGGGLGFAARLLRRVSSAPDANKMFVGGAHGTLAAAAAATADGSSSHASGEQVPPLPLHGVHKQYATTTATGDTLKIVHTPSFLDGRPLEEVGTPIQGIIDAVYGGVTLPPSKTGSNSSSSGTTTGSVAADAKSRSSSSTSGKDGKEKGKGKGKGKAVKGRSASHHSISESTAAMTAASAVAATKVEPQWPTFPGSPVRMDGNATSFSSKDFERGYAACGHINGGSSTNSNSGGGGVGAGGSGNKINGLTKGRSMISFPGSRKKDAEKQRVASASAHLGSSGSSSNGHGYASGASSHGGATGIGTPPLNGGSSSLAVPPSPNGTLGTANAVSNNASGSAVGAGAGAGRSVFRRTYSSNSIKVKAVEVGPNSFSKVKMLGKGDVGKVYLVREKKTERLYAMKVLSKKEMIKRNKIKRVMAEQAILAASNHPFIVTLYHSFQSEDYLYLCMEYCMGGEFFRALQTRPGKCLAEEDARFYAAEVIAALEYLHLMGFIYRDLKPENILLHQSGHVMLSDFDLSARAERHGGAPAGIRQATPNSAPLVDTRSCIADLRTNSFVGTEEYIAPEVIKGNGHTSAVDWWTLGILIYEMVFATTPFKGSSRNATFSNVLRNEVTFPESTPISSFGKSLIRKLLIKDENKRLGSQSGASEVKQHKWFAPISWGLLRNLTPPIVPADSSGTDAINFRNVKESRSLNLDHQGDGKEAALSSSSKRKQGGGGGSSSSNRGAKPTQVHATAGKNGVQDEEGDAVESNPFSGFSSITLKHDDD</sequence>
<dbReference type="PROSITE" id="PS00108">
    <property type="entry name" value="PROTEIN_KINASE_ST"/>
    <property type="match status" value="1"/>
</dbReference>
<dbReference type="PANTHER" id="PTHR45637">
    <property type="entry name" value="FLIPPASE KINASE 1-RELATED"/>
    <property type="match status" value="1"/>
</dbReference>
<feature type="compositionally biased region" description="Polar residues" evidence="10">
    <location>
        <begin position="270"/>
        <end position="283"/>
    </location>
</feature>
<dbReference type="RefSeq" id="XP_013245875.1">
    <property type="nucleotide sequence ID" value="XM_013390421.1"/>
</dbReference>
<evidence type="ECO:0000313" key="13">
    <source>
        <dbReference type="Proteomes" id="UP000027361"/>
    </source>
</evidence>
<dbReference type="CDD" id="cd05574">
    <property type="entry name" value="STKc_phototropin_like"/>
    <property type="match status" value="1"/>
</dbReference>
<comment type="caution">
    <text evidence="12">The sequence shown here is derived from an EMBL/GenBank/DDBJ whole genome shotgun (WGS) entry which is preliminary data.</text>
</comment>
<dbReference type="InterPro" id="IPR000719">
    <property type="entry name" value="Prot_kinase_dom"/>
</dbReference>
<reference evidence="12 13" key="1">
    <citation type="submission" date="2014-05" db="EMBL/GenBank/DDBJ databases">
        <title>Draft genome sequence of a rare smut relative, Tilletiaria anomala UBC 951.</title>
        <authorList>
            <consortium name="DOE Joint Genome Institute"/>
            <person name="Toome M."/>
            <person name="Kuo A."/>
            <person name="Henrissat B."/>
            <person name="Lipzen A."/>
            <person name="Tritt A."/>
            <person name="Yoshinaga Y."/>
            <person name="Zane M."/>
            <person name="Barry K."/>
            <person name="Grigoriev I.V."/>
            <person name="Spatafora J.W."/>
            <person name="Aimea M.C."/>
        </authorList>
    </citation>
    <scope>NUCLEOTIDE SEQUENCE [LARGE SCALE GENOMIC DNA]</scope>
    <source>
        <strain evidence="12 13">UBC 951</strain>
    </source>
</reference>
<dbReference type="FunFam" id="1.10.510.10:FF:000121">
    <property type="entry name" value="Serine/threonine-protein kinase nrc-2"/>
    <property type="match status" value="1"/>
</dbReference>
<keyword evidence="13" id="KW-1185">Reference proteome</keyword>
<dbReference type="InParanoid" id="A0A066WGV2"/>
<feature type="compositionally biased region" description="Low complexity" evidence="10">
    <location>
        <begin position="213"/>
        <end position="224"/>
    </location>
</feature>
<dbReference type="EMBL" id="JMSN01000005">
    <property type="protein sequence ID" value="KDN53036.1"/>
    <property type="molecule type" value="Genomic_DNA"/>
</dbReference>
<feature type="compositionally biased region" description="Low complexity" evidence="10">
    <location>
        <begin position="469"/>
        <end position="481"/>
    </location>
</feature>
<feature type="compositionally biased region" description="Polar residues" evidence="10">
    <location>
        <begin position="130"/>
        <end position="146"/>
    </location>
</feature>
<dbReference type="OMA" id="RTSAMFQ"/>